<accession>A0ABQ3PQ42</accession>
<reference evidence="2" key="1">
    <citation type="submission" date="2024-05" db="EMBL/GenBank/DDBJ databases">
        <title>Whole genome shotgun sequence of Streptomyces hydrogenans NBRC 13475.</title>
        <authorList>
            <person name="Komaki H."/>
            <person name="Tamura T."/>
        </authorList>
    </citation>
    <scope>NUCLEOTIDE SEQUENCE</scope>
    <source>
        <strain evidence="2">NBRC 13475</strain>
    </source>
</reference>
<name>A0ABQ3PQ42_9ACTN</name>
<protein>
    <submittedName>
        <fullName evidence="2">Uncharacterized protein</fullName>
    </submittedName>
</protein>
<keyword evidence="3" id="KW-1185">Reference proteome</keyword>
<evidence type="ECO:0000256" key="1">
    <source>
        <dbReference type="SAM" id="MobiDB-lite"/>
    </source>
</evidence>
<evidence type="ECO:0000313" key="3">
    <source>
        <dbReference type="Proteomes" id="UP001052739"/>
    </source>
</evidence>
<gene>
    <name evidence="2" type="ORF">Shyd_85000</name>
</gene>
<comment type="caution">
    <text evidence="2">The sequence shown here is derived from an EMBL/GenBank/DDBJ whole genome shotgun (WGS) entry which is preliminary data.</text>
</comment>
<sequence length="164" mass="16933">MHEGCSPPERGWTREVEEEGDGGELLPARAGMGPDHGPGRLGRRPAPCPCGDGPNGIRKVWNLVTCSPYARGWTPPLPRADQGSGLLPPAWGGALLAAPAEVRAELLPARAGMARTCPLPSGSWLPAPRLRGDGPVALAFFGGKDSCSPRLRGSPSGVGAEAAF</sequence>
<organism evidence="2 3">
    <name type="scientific">Streptomyces hydrogenans</name>
    <dbReference type="NCBI Taxonomy" id="1873719"/>
    <lineage>
        <taxon>Bacteria</taxon>
        <taxon>Bacillati</taxon>
        <taxon>Actinomycetota</taxon>
        <taxon>Actinomycetes</taxon>
        <taxon>Kitasatosporales</taxon>
        <taxon>Streptomycetaceae</taxon>
        <taxon>Streptomyces</taxon>
    </lineage>
</organism>
<dbReference type="EMBL" id="BNDW01000117">
    <property type="protein sequence ID" value="GHI27129.1"/>
    <property type="molecule type" value="Genomic_DNA"/>
</dbReference>
<feature type="region of interest" description="Disordered" evidence="1">
    <location>
        <begin position="1"/>
        <end position="44"/>
    </location>
</feature>
<proteinExistence type="predicted"/>
<evidence type="ECO:0000313" key="2">
    <source>
        <dbReference type="EMBL" id="GHI27129.1"/>
    </source>
</evidence>
<dbReference type="Proteomes" id="UP001052739">
    <property type="component" value="Unassembled WGS sequence"/>
</dbReference>